<protein>
    <submittedName>
        <fullName evidence="5">SAM-dependent methyltransferase</fullName>
    </submittedName>
</protein>
<feature type="region of interest" description="Disordered" evidence="3">
    <location>
        <begin position="1"/>
        <end position="21"/>
    </location>
</feature>
<dbReference type="RefSeq" id="WP_239085681.1">
    <property type="nucleotide sequence ID" value="NZ_BAAATT010000011.1"/>
</dbReference>
<dbReference type="GO" id="GO:0008168">
    <property type="term" value="F:methyltransferase activity"/>
    <property type="evidence" value="ECO:0007669"/>
    <property type="project" value="UniProtKB-KW"/>
</dbReference>
<keyword evidence="6" id="KW-1185">Reference proteome</keyword>
<dbReference type="InterPro" id="IPR041698">
    <property type="entry name" value="Methyltransf_25"/>
</dbReference>
<reference evidence="5" key="1">
    <citation type="submission" date="2021-01" db="EMBL/GenBank/DDBJ databases">
        <title>Whole genome shotgun sequence of Catellatospora methionotrophica NBRC 14553.</title>
        <authorList>
            <person name="Komaki H."/>
            <person name="Tamura T."/>
        </authorList>
    </citation>
    <scope>NUCLEOTIDE SEQUENCE</scope>
    <source>
        <strain evidence="5">NBRC 14553</strain>
    </source>
</reference>
<comment type="caution">
    <text evidence="5">The sequence shown here is derived from an EMBL/GenBank/DDBJ whole genome shotgun (WGS) entry which is preliminary data.</text>
</comment>
<evidence type="ECO:0000313" key="6">
    <source>
        <dbReference type="Proteomes" id="UP000660339"/>
    </source>
</evidence>
<dbReference type="AlphaFoldDB" id="A0A8J3L055"/>
<dbReference type="Gene3D" id="3.40.50.150">
    <property type="entry name" value="Vaccinia Virus protein VP39"/>
    <property type="match status" value="1"/>
</dbReference>
<evidence type="ECO:0000256" key="2">
    <source>
        <dbReference type="ARBA" id="ARBA00022679"/>
    </source>
</evidence>
<organism evidence="5 6">
    <name type="scientific">Catellatospora methionotrophica</name>
    <dbReference type="NCBI Taxonomy" id="121620"/>
    <lineage>
        <taxon>Bacteria</taxon>
        <taxon>Bacillati</taxon>
        <taxon>Actinomycetota</taxon>
        <taxon>Actinomycetes</taxon>
        <taxon>Micromonosporales</taxon>
        <taxon>Micromonosporaceae</taxon>
        <taxon>Catellatospora</taxon>
    </lineage>
</organism>
<dbReference type="InterPro" id="IPR020803">
    <property type="entry name" value="MeTfrase_dom"/>
</dbReference>
<keyword evidence="1 5" id="KW-0489">Methyltransferase</keyword>
<dbReference type="PANTHER" id="PTHR43861:SF1">
    <property type="entry name" value="TRANS-ACONITATE 2-METHYLTRANSFERASE"/>
    <property type="match status" value="1"/>
</dbReference>
<dbReference type="SMART" id="SM00828">
    <property type="entry name" value="PKS_MT"/>
    <property type="match status" value="1"/>
</dbReference>
<dbReference type="Proteomes" id="UP000660339">
    <property type="component" value="Unassembled WGS sequence"/>
</dbReference>
<keyword evidence="2" id="KW-0808">Transferase</keyword>
<dbReference type="Pfam" id="PF13649">
    <property type="entry name" value="Methyltransf_25"/>
    <property type="match status" value="1"/>
</dbReference>
<dbReference type="SUPFAM" id="SSF53335">
    <property type="entry name" value="S-adenosyl-L-methionine-dependent methyltransferases"/>
    <property type="match status" value="1"/>
</dbReference>
<dbReference type="PANTHER" id="PTHR43861">
    <property type="entry name" value="TRANS-ACONITATE 2-METHYLTRANSFERASE-RELATED"/>
    <property type="match status" value="1"/>
</dbReference>
<accession>A0A8J3L055</accession>
<dbReference type="GO" id="GO:0032259">
    <property type="term" value="P:methylation"/>
    <property type="evidence" value="ECO:0007669"/>
    <property type="project" value="UniProtKB-KW"/>
</dbReference>
<dbReference type="InterPro" id="IPR029063">
    <property type="entry name" value="SAM-dependent_MTases_sf"/>
</dbReference>
<name>A0A8J3L055_9ACTN</name>
<evidence type="ECO:0000256" key="3">
    <source>
        <dbReference type="SAM" id="MobiDB-lite"/>
    </source>
</evidence>
<gene>
    <name evidence="5" type="ORF">Cme02nite_02950</name>
</gene>
<dbReference type="EMBL" id="BONJ01000001">
    <property type="protein sequence ID" value="GIG11963.1"/>
    <property type="molecule type" value="Genomic_DNA"/>
</dbReference>
<sequence length="282" mass="30246">MFSPAAERTEPGGGPQTQPGAYMADWDGEGYAHISGLQRAMAAAALESVAVDGGETVLDVGCGDGYVTRLIASRVPRGSVLGLDPSPRMVETARTADDRLANVSFELGDVTTMAFAPVFDLVVSFNALHWVADQRRAYRNIAASLKPGGRVVVQFVCHGSRPSVERIATQVTHDPRFAAAFAGFAPPYTHLDPAELAAVAADAGLAMTRQSVADRAWDFGSREQFAAWCTVGFSDWAARLPAADVPAFVDAVVDRYQQVAGQPGVFRFLQLRAELRHLPDQR</sequence>
<evidence type="ECO:0000259" key="4">
    <source>
        <dbReference type="SMART" id="SM00828"/>
    </source>
</evidence>
<dbReference type="CDD" id="cd02440">
    <property type="entry name" value="AdoMet_MTases"/>
    <property type="match status" value="1"/>
</dbReference>
<proteinExistence type="predicted"/>
<feature type="domain" description="Polyketide synthase-like methyltransferase" evidence="4">
    <location>
        <begin position="15"/>
        <end position="209"/>
    </location>
</feature>
<evidence type="ECO:0000313" key="5">
    <source>
        <dbReference type="EMBL" id="GIG11963.1"/>
    </source>
</evidence>
<evidence type="ECO:0000256" key="1">
    <source>
        <dbReference type="ARBA" id="ARBA00022603"/>
    </source>
</evidence>